<feature type="region of interest" description="Disordered" evidence="3">
    <location>
        <begin position="514"/>
        <end position="569"/>
    </location>
</feature>
<name>A0AAE0MA01_9PEZI</name>
<dbReference type="SUPFAM" id="SSF103657">
    <property type="entry name" value="BAR/IMD domain-like"/>
    <property type="match status" value="1"/>
</dbReference>
<evidence type="ECO:0000256" key="3">
    <source>
        <dbReference type="SAM" id="MobiDB-lite"/>
    </source>
</evidence>
<evidence type="ECO:0000256" key="1">
    <source>
        <dbReference type="ARBA" id="ARBA00022583"/>
    </source>
</evidence>
<dbReference type="InterPro" id="IPR001060">
    <property type="entry name" value="FCH_dom"/>
</dbReference>
<dbReference type="CDD" id="cd07650">
    <property type="entry name" value="F-BAR_Syp1p_like"/>
    <property type="match status" value="1"/>
</dbReference>
<evidence type="ECO:0000259" key="4">
    <source>
        <dbReference type="SMART" id="SM00055"/>
    </source>
</evidence>
<dbReference type="GO" id="GO:0005886">
    <property type="term" value="C:plasma membrane"/>
    <property type="evidence" value="ECO:0007669"/>
    <property type="project" value="TreeGrafter"/>
</dbReference>
<proteinExistence type="predicted"/>
<keyword evidence="6" id="KW-1185">Reference proteome</keyword>
<feature type="compositionally biased region" description="Basic and acidic residues" evidence="3">
    <location>
        <begin position="360"/>
        <end position="373"/>
    </location>
</feature>
<feature type="region of interest" description="Disordered" evidence="3">
    <location>
        <begin position="233"/>
        <end position="290"/>
    </location>
</feature>
<feature type="coiled-coil region" evidence="2">
    <location>
        <begin position="120"/>
        <end position="147"/>
    </location>
</feature>
<evidence type="ECO:0000313" key="5">
    <source>
        <dbReference type="EMBL" id="KAK3324018.1"/>
    </source>
</evidence>
<dbReference type="GO" id="GO:0032185">
    <property type="term" value="P:septin cytoskeleton organization"/>
    <property type="evidence" value="ECO:0007669"/>
    <property type="project" value="TreeGrafter"/>
</dbReference>
<dbReference type="Pfam" id="PF10291">
    <property type="entry name" value="muHD"/>
    <property type="match status" value="1"/>
</dbReference>
<accession>A0AAE0MA01</accession>
<dbReference type="AlphaFoldDB" id="A0AAE0MA01"/>
<feature type="region of interest" description="Disordered" evidence="3">
    <location>
        <begin position="303"/>
        <end position="391"/>
    </location>
</feature>
<feature type="compositionally biased region" description="Basic and acidic residues" evidence="3">
    <location>
        <begin position="421"/>
        <end position="431"/>
    </location>
</feature>
<keyword evidence="2" id="KW-0175">Coiled coil</keyword>
<dbReference type="GO" id="GO:0032153">
    <property type="term" value="C:cell division site"/>
    <property type="evidence" value="ECO:0007669"/>
    <property type="project" value="TreeGrafter"/>
</dbReference>
<dbReference type="PANTHER" id="PTHR23065:SF54">
    <property type="entry name" value="SUPPRESSOR OF YEAST PROFILIN DELETION"/>
    <property type="match status" value="1"/>
</dbReference>
<dbReference type="GO" id="GO:0006897">
    <property type="term" value="P:endocytosis"/>
    <property type="evidence" value="ECO:0007669"/>
    <property type="project" value="UniProtKB-KW"/>
</dbReference>
<gene>
    <name evidence="5" type="ORF">B0T19DRAFT_358101</name>
</gene>
<reference evidence="5" key="2">
    <citation type="submission" date="2023-06" db="EMBL/GenBank/DDBJ databases">
        <authorList>
            <consortium name="Lawrence Berkeley National Laboratory"/>
            <person name="Haridas S."/>
            <person name="Hensen N."/>
            <person name="Bonometti L."/>
            <person name="Westerberg I."/>
            <person name="Brannstrom I.O."/>
            <person name="Guillou S."/>
            <person name="Cros-Aarteil S."/>
            <person name="Calhoun S."/>
            <person name="Kuo A."/>
            <person name="Mondo S."/>
            <person name="Pangilinan J."/>
            <person name="Riley R."/>
            <person name="Labutti K."/>
            <person name="Andreopoulos B."/>
            <person name="Lipzen A."/>
            <person name="Chen C."/>
            <person name="Yanf M."/>
            <person name="Daum C."/>
            <person name="Ng V."/>
            <person name="Clum A."/>
            <person name="Steindorff A."/>
            <person name="Ohm R."/>
            <person name="Martin F."/>
            <person name="Silar P."/>
            <person name="Natvig D."/>
            <person name="Lalanne C."/>
            <person name="Gautier V."/>
            <person name="Ament-Velasquez S.L."/>
            <person name="Kruys A."/>
            <person name="Hutchinson M.I."/>
            <person name="Powell A.J."/>
            <person name="Barry K."/>
            <person name="Miller A.N."/>
            <person name="Grigoriev I.V."/>
            <person name="Debuchy R."/>
            <person name="Gladieux P."/>
            <person name="Thoren M.H."/>
            <person name="Johannesson H."/>
        </authorList>
    </citation>
    <scope>NUCLEOTIDE SEQUENCE</scope>
    <source>
        <strain evidence="5">SMH4131-1</strain>
    </source>
</reference>
<feature type="region of interest" description="Disordered" evidence="3">
    <location>
        <begin position="406"/>
        <end position="437"/>
    </location>
</feature>
<feature type="compositionally biased region" description="Basic and acidic residues" evidence="3">
    <location>
        <begin position="269"/>
        <end position="290"/>
    </location>
</feature>
<reference evidence="5" key="1">
    <citation type="journal article" date="2023" name="Mol. Phylogenet. Evol.">
        <title>Genome-scale phylogeny and comparative genomics of the fungal order Sordariales.</title>
        <authorList>
            <person name="Hensen N."/>
            <person name="Bonometti L."/>
            <person name="Westerberg I."/>
            <person name="Brannstrom I.O."/>
            <person name="Guillou S."/>
            <person name="Cros-Aarteil S."/>
            <person name="Calhoun S."/>
            <person name="Haridas S."/>
            <person name="Kuo A."/>
            <person name="Mondo S."/>
            <person name="Pangilinan J."/>
            <person name="Riley R."/>
            <person name="LaButti K."/>
            <person name="Andreopoulos B."/>
            <person name="Lipzen A."/>
            <person name="Chen C."/>
            <person name="Yan M."/>
            <person name="Daum C."/>
            <person name="Ng V."/>
            <person name="Clum A."/>
            <person name="Steindorff A."/>
            <person name="Ohm R.A."/>
            <person name="Martin F."/>
            <person name="Silar P."/>
            <person name="Natvig D.O."/>
            <person name="Lalanne C."/>
            <person name="Gautier V."/>
            <person name="Ament-Velasquez S.L."/>
            <person name="Kruys A."/>
            <person name="Hutchinson M.I."/>
            <person name="Powell A.J."/>
            <person name="Barry K."/>
            <person name="Miller A.N."/>
            <person name="Grigoriev I.V."/>
            <person name="Debuchy R."/>
            <person name="Gladieux P."/>
            <person name="Hiltunen Thoren M."/>
            <person name="Johannesson H."/>
        </authorList>
    </citation>
    <scope>NUCLEOTIDE SEQUENCE</scope>
    <source>
        <strain evidence="5">SMH4131-1</strain>
    </source>
</reference>
<dbReference type="InterPro" id="IPR049609">
    <property type="entry name" value="Syp1-like_MHD"/>
</dbReference>
<dbReference type="EMBL" id="JAUEPO010000004">
    <property type="protein sequence ID" value="KAK3324018.1"/>
    <property type="molecule type" value="Genomic_DNA"/>
</dbReference>
<dbReference type="SMART" id="SM00055">
    <property type="entry name" value="FCH"/>
    <property type="match status" value="1"/>
</dbReference>
<dbReference type="Pfam" id="PF00611">
    <property type="entry name" value="FCH"/>
    <property type="match status" value="1"/>
</dbReference>
<feature type="compositionally biased region" description="Polar residues" evidence="3">
    <location>
        <begin position="319"/>
        <end position="350"/>
    </location>
</feature>
<organism evidence="5 6">
    <name type="scientific">Cercophora scortea</name>
    <dbReference type="NCBI Taxonomy" id="314031"/>
    <lineage>
        <taxon>Eukaryota</taxon>
        <taxon>Fungi</taxon>
        <taxon>Dikarya</taxon>
        <taxon>Ascomycota</taxon>
        <taxon>Pezizomycotina</taxon>
        <taxon>Sordariomycetes</taxon>
        <taxon>Sordariomycetidae</taxon>
        <taxon>Sordariales</taxon>
        <taxon>Lasiosphaeriaceae</taxon>
        <taxon>Cercophora</taxon>
    </lineage>
</organism>
<dbReference type="FunFam" id="1.20.1270.60:FF:000102">
    <property type="entry name" value="WGS project CABT00000000 data, contig 2.23"/>
    <property type="match status" value="1"/>
</dbReference>
<feature type="compositionally biased region" description="Polar residues" evidence="3">
    <location>
        <begin position="534"/>
        <end position="569"/>
    </location>
</feature>
<evidence type="ECO:0000313" key="6">
    <source>
        <dbReference type="Proteomes" id="UP001286456"/>
    </source>
</evidence>
<feature type="region of interest" description="Disordered" evidence="3">
    <location>
        <begin position="845"/>
        <end position="880"/>
    </location>
</feature>
<dbReference type="InterPro" id="IPR018808">
    <property type="entry name" value="Muniscin_C"/>
</dbReference>
<dbReference type="Gene3D" id="1.20.1270.60">
    <property type="entry name" value="Arfaptin homology (AH) domain/BAR domain"/>
    <property type="match status" value="1"/>
</dbReference>
<feature type="compositionally biased region" description="Pro residues" evidence="3">
    <location>
        <begin position="515"/>
        <end position="531"/>
    </location>
</feature>
<dbReference type="InterPro" id="IPR027267">
    <property type="entry name" value="AH/BAR_dom_sf"/>
</dbReference>
<dbReference type="CDD" id="cd09264">
    <property type="entry name" value="AP_Syp1_MHD"/>
    <property type="match status" value="1"/>
</dbReference>
<dbReference type="Proteomes" id="UP001286456">
    <property type="component" value="Unassembled WGS sequence"/>
</dbReference>
<dbReference type="PANTHER" id="PTHR23065">
    <property type="entry name" value="PROLINE-SERINE-THREONINE PHOSPHATASE INTERACTING PROTEIN 1"/>
    <property type="match status" value="1"/>
</dbReference>
<feature type="domain" description="FCH" evidence="4">
    <location>
        <begin position="14"/>
        <end position="100"/>
    </location>
</feature>
<comment type="caution">
    <text evidence="5">The sequence shown here is derived from an EMBL/GenBank/DDBJ whole genome shotgun (WGS) entry which is preliminary data.</text>
</comment>
<sequence>MDDLSRSEYPAMLANLQPSQAVQALTDRFKRISKVNQEIADWLQERRRIEEQYVAGLRKLLVFKVPNTASELGVFQTPWDKILQSTDGIAASHQLFAQRIEKDVEHALRGFQNKKEMQNMQTISANLSTMSRELEDATEKSEKLTRKGGKANAQKVDQATSRLEAASQQWESQAPFIFETLQALDEQRINHLRDVLTQFETHEVDQATRTQASAEEVLQTMLEVNTAQEIQNFAQRTTAGKPKIERRTVTRQSSVAGGSALAPPSITGHDNDDGVSEHSGHKEGQPESKIRSRIGTMLGRRRQSIHGGFGPLAPPKSFGSFSRNIGSSHGQTLSPRASSHNLTESQNRLSSLAERPTTAEQRDNNGEKDRGNASHEGTNGFHSGDASRDIAPVKSSSSILNGTAEDIFDAQPPAGPPPGHQSKEESTKDSEGFTIPTSTNDPIAQAQREAAADEADQFFKLSIANEPIAEEDNDAKKAALSNVANTLTQMGIPARKSGTVRGRRDVRNTMYMPSLPVPENPSENPFPPSPSLPTTASMTNRHTPTTALVSEASHASDTQSIRSGTSFGGASSYGGITRLKHPDMHGPGYGPGLHTSVIETVSAMFHDGVAGSVKVTGEVAMSYIPDPDSAQAGKFPNPHSQNQLTVALDRETIRLNNFPRLDSIGPNRVFVTNVPSSPDEFTVDVSHLHTTSPAFTYRVHADNETALASQCPIVIHPVWKPQGDKLGLLLQYRLNPEFDQPRPVTLSNVVFVATYEGARASGVQTKPSGTHLKDKHLVYWRVGDVTLTDDWSKIICRVIGEQNAEPIPGHIEVRWDYVPPPNSVGDAPEVGCGISVSRLVEGKGKEKAAAAMGDGDSEDDPFADDKGPLSPLSPGFKDGRTWVDVPVVRRLVSGKYEAK</sequence>
<evidence type="ECO:0000256" key="2">
    <source>
        <dbReference type="SAM" id="Coils"/>
    </source>
</evidence>
<dbReference type="GO" id="GO:0030139">
    <property type="term" value="C:endocytic vesicle"/>
    <property type="evidence" value="ECO:0007669"/>
    <property type="project" value="TreeGrafter"/>
</dbReference>
<keyword evidence="1" id="KW-0254">Endocytosis</keyword>
<protein>
    <submittedName>
        <fullName evidence="5">Muniscin C-terminal mu homology domain-containing protein</fullName>
    </submittedName>
</protein>